<dbReference type="PANTHER" id="PTHR19920">
    <property type="entry name" value="WD40 PROTEIN CIAO1"/>
    <property type="match status" value="1"/>
</dbReference>
<gene>
    <name evidence="2" type="ORF">PPRIM_AZ9-3.1.T0440012</name>
</gene>
<feature type="repeat" description="WD" evidence="1">
    <location>
        <begin position="273"/>
        <end position="307"/>
    </location>
</feature>
<dbReference type="AlphaFoldDB" id="A0A8S1LN53"/>
<evidence type="ECO:0000256" key="1">
    <source>
        <dbReference type="PROSITE-ProRule" id="PRU00221"/>
    </source>
</evidence>
<dbReference type="PROSITE" id="PS50294">
    <property type="entry name" value="WD_REPEATS_REGION"/>
    <property type="match status" value="1"/>
</dbReference>
<evidence type="ECO:0008006" key="4">
    <source>
        <dbReference type="Google" id="ProtNLM"/>
    </source>
</evidence>
<dbReference type="PROSITE" id="PS50082">
    <property type="entry name" value="WD_REPEATS_2"/>
    <property type="match status" value="2"/>
</dbReference>
<reference evidence="2" key="1">
    <citation type="submission" date="2021-01" db="EMBL/GenBank/DDBJ databases">
        <authorList>
            <consortium name="Genoscope - CEA"/>
            <person name="William W."/>
        </authorList>
    </citation>
    <scope>NUCLEOTIDE SEQUENCE</scope>
</reference>
<name>A0A8S1LN53_PARPR</name>
<dbReference type="PANTHER" id="PTHR19920:SF0">
    <property type="entry name" value="CYTOSOLIC IRON-SULFUR PROTEIN ASSEMBLY PROTEIN CIAO1-RELATED"/>
    <property type="match status" value="1"/>
</dbReference>
<keyword evidence="3" id="KW-1185">Reference proteome</keyword>
<evidence type="ECO:0000313" key="2">
    <source>
        <dbReference type="EMBL" id="CAD8069410.1"/>
    </source>
</evidence>
<feature type="repeat" description="WD" evidence="1">
    <location>
        <begin position="228"/>
        <end position="260"/>
    </location>
</feature>
<dbReference type="Pfam" id="PF00400">
    <property type="entry name" value="WD40"/>
    <property type="match status" value="3"/>
</dbReference>
<dbReference type="EMBL" id="CAJJDM010000044">
    <property type="protein sequence ID" value="CAD8069410.1"/>
    <property type="molecule type" value="Genomic_DNA"/>
</dbReference>
<comment type="caution">
    <text evidence="2">The sequence shown here is derived from an EMBL/GenBank/DDBJ whole genome shotgun (WGS) entry which is preliminary data.</text>
</comment>
<dbReference type="InterPro" id="IPR001680">
    <property type="entry name" value="WD40_rpt"/>
</dbReference>
<sequence length="494" mass="59537">MDPKDQELRGLLNQENLDKTQSQLNEVHIMQIREEKNQKQQIIGRIIKQAIENVDIVKQVIQNLKIKLIQQLDLIIIQSDQWILKLNAFFQKINPINIDQFSLDSLDFQQMNIQIEQCNEYYIQDITRFIQKYDQYEETQQCIQILQDLGKQIQGIQHFCQQEVVQHNQEIQQDKEIQIKLIDDSIIQKEMCYAIDVNQEFSLMISGKNEDIVLWNFQNGKINEISTLKAHSDDVQCLKFSKKQKNFISGSKDNSLICWKCIKQNQWIHSQQYRVHIDWIECFILNQKEDQLIVGSKDKSITIWNVDFNQNKLHYLYTLNEHTNQVCSISFNISETQFATCGYDHFIIWEKNQEDKWQVKYKQDQQYYGEKIKFINDNQFLWVTEQIEKIQVFQKYQNIFQEDINKELQLTNDDYNWDESLFPIIQNIEKNVIVIRQKRYIYLLRVKKDGNLEIIYELNCDYASIYGTMTENAQYLIFWNYKSDRYLIYEILYK</sequence>
<dbReference type="SMART" id="SM00320">
    <property type="entry name" value="WD40"/>
    <property type="match status" value="3"/>
</dbReference>
<keyword evidence="1" id="KW-0853">WD repeat</keyword>
<evidence type="ECO:0000313" key="3">
    <source>
        <dbReference type="Proteomes" id="UP000688137"/>
    </source>
</evidence>
<dbReference type="GO" id="GO:0097361">
    <property type="term" value="C:cytosolic [4Fe-4S] assembly targeting complex"/>
    <property type="evidence" value="ECO:0007669"/>
    <property type="project" value="TreeGrafter"/>
</dbReference>
<proteinExistence type="predicted"/>
<dbReference type="GO" id="GO:0016226">
    <property type="term" value="P:iron-sulfur cluster assembly"/>
    <property type="evidence" value="ECO:0007669"/>
    <property type="project" value="TreeGrafter"/>
</dbReference>
<dbReference type="Proteomes" id="UP000688137">
    <property type="component" value="Unassembled WGS sequence"/>
</dbReference>
<accession>A0A8S1LN53</accession>
<organism evidence="2 3">
    <name type="scientific">Paramecium primaurelia</name>
    <dbReference type="NCBI Taxonomy" id="5886"/>
    <lineage>
        <taxon>Eukaryota</taxon>
        <taxon>Sar</taxon>
        <taxon>Alveolata</taxon>
        <taxon>Ciliophora</taxon>
        <taxon>Intramacronucleata</taxon>
        <taxon>Oligohymenophorea</taxon>
        <taxon>Peniculida</taxon>
        <taxon>Parameciidae</taxon>
        <taxon>Paramecium</taxon>
    </lineage>
</organism>
<protein>
    <recommendedName>
        <fullName evidence="4">WD40-repeat-containing domain</fullName>
    </recommendedName>
</protein>